<evidence type="ECO:0000313" key="1">
    <source>
        <dbReference type="EMBL" id="MBA0690496.1"/>
    </source>
</evidence>
<name>A0A7J8XT42_GOSAI</name>
<sequence length="144" mass="15755">QNNPIHSQPDGPSIPSTALYGYGSDFFILGAGNVDTRTLGLCQLSRLLGLPTLPEALARASPCVRSHELSCQAKKEGGSGSARRITDQDKDLKLAAYLSQHEAAEVVVLANVMDILSRSFFGLEVQMCTYNDRNCKCIRRRRNT</sequence>
<feature type="non-terminal residue" evidence="1">
    <location>
        <position position="1"/>
    </location>
</feature>
<organism evidence="1 2">
    <name type="scientific">Gossypium aridum</name>
    <name type="common">American cotton</name>
    <name type="synonym">Erioxylum aridum</name>
    <dbReference type="NCBI Taxonomy" id="34290"/>
    <lineage>
        <taxon>Eukaryota</taxon>
        <taxon>Viridiplantae</taxon>
        <taxon>Streptophyta</taxon>
        <taxon>Embryophyta</taxon>
        <taxon>Tracheophyta</taxon>
        <taxon>Spermatophyta</taxon>
        <taxon>Magnoliopsida</taxon>
        <taxon>eudicotyledons</taxon>
        <taxon>Gunneridae</taxon>
        <taxon>Pentapetalae</taxon>
        <taxon>rosids</taxon>
        <taxon>malvids</taxon>
        <taxon>Malvales</taxon>
        <taxon>Malvaceae</taxon>
        <taxon>Malvoideae</taxon>
        <taxon>Gossypium</taxon>
    </lineage>
</organism>
<evidence type="ECO:0000313" key="2">
    <source>
        <dbReference type="Proteomes" id="UP000593577"/>
    </source>
</evidence>
<comment type="caution">
    <text evidence="1">The sequence shown here is derived from an EMBL/GenBank/DDBJ whole genome shotgun (WGS) entry which is preliminary data.</text>
</comment>
<gene>
    <name evidence="1" type="ORF">Goari_008163</name>
</gene>
<dbReference type="EMBL" id="JABFAA010000009">
    <property type="protein sequence ID" value="MBA0690496.1"/>
    <property type="molecule type" value="Genomic_DNA"/>
</dbReference>
<protein>
    <submittedName>
        <fullName evidence="1">Uncharacterized protein</fullName>
    </submittedName>
</protein>
<keyword evidence="2" id="KW-1185">Reference proteome</keyword>
<dbReference type="Proteomes" id="UP000593577">
    <property type="component" value="Unassembled WGS sequence"/>
</dbReference>
<accession>A0A7J8XT42</accession>
<proteinExistence type="predicted"/>
<dbReference type="AlphaFoldDB" id="A0A7J8XT42"/>
<reference evidence="1 2" key="1">
    <citation type="journal article" date="2019" name="Genome Biol. Evol.">
        <title>Insights into the evolution of the New World diploid cottons (Gossypium, subgenus Houzingenia) based on genome sequencing.</title>
        <authorList>
            <person name="Grover C.E."/>
            <person name="Arick M.A. 2nd"/>
            <person name="Thrash A."/>
            <person name="Conover J.L."/>
            <person name="Sanders W.S."/>
            <person name="Peterson D.G."/>
            <person name="Frelichowski J.E."/>
            <person name="Scheffler J.A."/>
            <person name="Scheffler B.E."/>
            <person name="Wendel J.F."/>
        </authorList>
    </citation>
    <scope>NUCLEOTIDE SEQUENCE [LARGE SCALE GENOMIC DNA]</scope>
    <source>
        <strain evidence="1">185</strain>
        <tissue evidence="1">Leaf</tissue>
    </source>
</reference>